<dbReference type="Gene3D" id="1.20.58.340">
    <property type="entry name" value="Magnesium transport protein CorA, transmembrane region"/>
    <property type="match status" value="1"/>
</dbReference>
<dbReference type="InterPro" id="IPR002523">
    <property type="entry name" value="MgTranspt_CorA/ZnTranspt_ZntB"/>
</dbReference>
<dbReference type="PANTHER" id="PTHR46494">
    <property type="entry name" value="CORA FAMILY METAL ION TRANSPORTER (EUROFUNG)"/>
    <property type="match status" value="1"/>
</dbReference>
<dbReference type="InterPro" id="IPR045863">
    <property type="entry name" value="CorA_TM1_TM2"/>
</dbReference>
<evidence type="ECO:0000256" key="6">
    <source>
        <dbReference type="SAM" id="Phobius"/>
    </source>
</evidence>
<protein>
    <recommendedName>
        <fullName evidence="9">Cora-domain-containing protein</fullName>
    </recommendedName>
</protein>
<keyword evidence="4 6" id="KW-0472">Membrane</keyword>
<dbReference type="GO" id="GO:0015087">
    <property type="term" value="F:cobalt ion transmembrane transporter activity"/>
    <property type="evidence" value="ECO:0007669"/>
    <property type="project" value="TreeGrafter"/>
</dbReference>
<keyword evidence="3 6" id="KW-1133">Transmembrane helix</keyword>
<feature type="transmembrane region" description="Helical" evidence="6">
    <location>
        <begin position="692"/>
        <end position="713"/>
    </location>
</feature>
<dbReference type="AlphaFoldDB" id="A0A4S8M8U7"/>
<evidence type="ECO:0008006" key="9">
    <source>
        <dbReference type="Google" id="ProtNLM"/>
    </source>
</evidence>
<proteinExistence type="predicted"/>
<feature type="compositionally biased region" description="Low complexity" evidence="5">
    <location>
        <begin position="65"/>
        <end position="79"/>
    </location>
</feature>
<feature type="transmembrane region" description="Helical" evidence="6">
    <location>
        <begin position="661"/>
        <end position="680"/>
    </location>
</feature>
<feature type="compositionally biased region" description="Polar residues" evidence="5">
    <location>
        <begin position="246"/>
        <end position="260"/>
    </location>
</feature>
<dbReference type="GO" id="GO:0050897">
    <property type="term" value="F:cobalt ion binding"/>
    <property type="evidence" value="ECO:0007669"/>
    <property type="project" value="TreeGrafter"/>
</dbReference>
<name>A0A4S8M8U7_DENBC</name>
<dbReference type="GO" id="GO:0005886">
    <property type="term" value="C:plasma membrane"/>
    <property type="evidence" value="ECO:0007669"/>
    <property type="project" value="UniProtKB-SubCell"/>
</dbReference>
<evidence type="ECO:0000256" key="4">
    <source>
        <dbReference type="ARBA" id="ARBA00023136"/>
    </source>
</evidence>
<dbReference type="GO" id="GO:0000287">
    <property type="term" value="F:magnesium ion binding"/>
    <property type="evidence" value="ECO:0007669"/>
    <property type="project" value="TreeGrafter"/>
</dbReference>
<dbReference type="Proteomes" id="UP000297245">
    <property type="component" value="Unassembled WGS sequence"/>
</dbReference>
<keyword evidence="2 6" id="KW-0812">Transmembrane</keyword>
<feature type="region of interest" description="Disordered" evidence="5">
    <location>
        <begin position="531"/>
        <end position="578"/>
    </location>
</feature>
<feature type="compositionally biased region" description="Low complexity" evidence="5">
    <location>
        <begin position="551"/>
        <end position="562"/>
    </location>
</feature>
<reference evidence="7 8" key="1">
    <citation type="journal article" date="2019" name="Nat. Ecol. Evol.">
        <title>Megaphylogeny resolves global patterns of mushroom evolution.</title>
        <authorList>
            <person name="Varga T."/>
            <person name="Krizsan K."/>
            <person name="Foldi C."/>
            <person name="Dima B."/>
            <person name="Sanchez-Garcia M."/>
            <person name="Sanchez-Ramirez S."/>
            <person name="Szollosi G.J."/>
            <person name="Szarkandi J.G."/>
            <person name="Papp V."/>
            <person name="Albert L."/>
            <person name="Andreopoulos W."/>
            <person name="Angelini C."/>
            <person name="Antonin V."/>
            <person name="Barry K.W."/>
            <person name="Bougher N.L."/>
            <person name="Buchanan P."/>
            <person name="Buyck B."/>
            <person name="Bense V."/>
            <person name="Catcheside P."/>
            <person name="Chovatia M."/>
            <person name="Cooper J."/>
            <person name="Damon W."/>
            <person name="Desjardin D."/>
            <person name="Finy P."/>
            <person name="Geml J."/>
            <person name="Haridas S."/>
            <person name="Hughes K."/>
            <person name="Justo A."/>
            <person name="Karasinski D."/>
            <person name="Kautmanova I."/>
            <person name="Kiss B."/>
            <person name="Kocsube S."/>
            <person name="Kotiranta H."/>
            <person name="LaButti K.M."/>
            <person name="Lechner B.E."/>
            <person name="Liimatainen K."/>
            <person name="Lipzen A."/>
            <person name="Lukacs Z."/>
            <person name="Mihaltcheva S."/>
            <person name="Morgado L.N."/>
            <person name="Niskanen T."/>
            <person name="Noordeloos M.E."/>
            <person name="Ohm R.A."/>
            <person name="Ortiz-Santana B."/>
            <person name="Ovrebo C."/>
            <person name="Racz N."/>
            <person name="Riley R."/>
            <person name="Savchenko A."/>
            <person name="Shiryaev A."/>
            <person name="Soop K."/>
            <person name="Spirin V."/>
            <person name="Szebenyi C."/>
            <person name="Tomsovsky M."/>
            <person name="Tulloss R.E."/>
            <person name="Uehling J."/>
            <person name="Grigoriev I.V."/>
            <person name="Vagvolgyi C."/>
            <person name="Papp T."/>
            <person name="Martin F.M."/>
            <person name="Miettinen O."/>
            <person name="Hibbett D.S."/>
            <person name="Nagy L.G."/>
        </authorList>
    </citation>
    <scope>NUCLEOTIDE SEQUENCE [LARGE SCALE GENOMIC DNA]</scope>
    <source>
        <strain evidence="7 8">CBS 962.96</strain>
    </source>
</reference>
<dbReference type="OrthoDB" id="3231000at2759"/>
<feature type="compositionally biased region" description="Basic and acidic residues" evidence="5">
    <location>
        <begin position="532"/>
        <end position="550"/>
    </location>
</feature>
<dbReference type="Pfam" id="PF01544">
    <property type="entry name" value="CorA"/>
    <property type="match status" value="1"/>
</dbReference>
<evidence type="ECO:0000313" key="7">
    <source>
        <dbReference type="EMBL" id="THU98797.1"/>
    </source>
</evidence>
<feature type="compositionally biased region" description="Pro residues" evidence="5">
    <location>
        <begin position="303"/>
        <end position="313"/>
    </location>
</feature>
<dbReference type="PANTHER" id="PTHR46494:SF1">
    <property type="entry name" value="CORA FAMILY METAL ION TRANSPORTER (EUROFUNG)"/>
    <property type="match status" value="1"/>
</dbReference>
<evidence type="ECO:0000256" key="1">
    <source>
        <dbReference type="ARBA" id="ARBA00004651"/>
    </source>
</evidence>
<feature type="region of interest" description="Disordered" evidence="5">
    <location>
        <begin position="48"/>
        <end position="90"/>
    </location>
</feature>
<evidence type="ECO:0000256" key="3">
    <source>
        <dbReference type="ARBA" id="ARBA00022989"/>
    </source>
</evidence>
<dbReference type="GO" id="GO:0015095">
    <property type="term" value="F:magnesium ion transmembrane transporter activity"/>
    <property type="evidence" value="ECO:0007669"/>
    <property type="project" value="TreeGrafter"/>
</dbReference>
<evidence type="ECO:0000256" key="2">
    <source>
        <dbReference type="ARBA" id="ARBA00022692"/>
    </source>
</evidence>
<accession>A0A4S8M8U7</accession>
<dbReference type="EMBL" id="ML179130">
    <property type="protein sequence ID" value="THU98797.1"/>
    <property type="molecule type" value="Genomic_DNA"/>
</dbReference>
<feature type="region of interest" description="Disordered" evidence="5">
    <location>
        <begin position="504"/>
        <end position="523"/>
    </location>
</feature>
<organism evidence="7 8">
    <name type="scientific">Dendrothele bispora (strain CBS 962.96)</name>
    <dbReference type="NCBI Taxonomy" id="1314807"/>
    <lineage>
        <taxon>Eukaryota</taxon>
        <taxon>Fungi</taxon>
        <taxon>Dikarya</taxon>
        <taxon>Basidiomycota</taxon>
        <taxon>Agaricomycotina</taxon>
        <taxon>Agaricomycetes</taxon>
        <taxon>Agaricomycetidae</taxon>
        <taxon>Agaricales</taxon>
        <taxon>Agaricales incertae sedis</taxon>
        <taxon>Dendrothele</taxon>
    </lineage>
</organism>
<evidence type="ECO:0000256" key="5">
    <source>
        <dbReference type="SAM" id="MobiDB-lite"/>
    </source>
</evidence>
<gene>
    <name evidence="7" type="ORF">K435DRAFT_521954</name>
</gene>
<feature type="compositionally biased region" description="Basic and acidic residues" evidence="5">
    <location>
        <begin position="791"/>
        <end position="811"/>
    </location>
</feature>
<feature type="region of interest" description="Disordered" evidence="5">
    <location>
        <begin position="300"/>
        <end position="341"/>
    </location>
</feature>
<dbReference type="SUPFAM" id="SSF144083">
    <property type="entry name" value="Magnesium transport protein CorA, transmembrane region"/>
    <property type="match status" value="1"/>
</dbReference>
<feature type="region of interest" description="Disordered" evidence="5">
    <location>
        <begin position="246"/>
        <end position="271"/>
    </location>
</feature>
<feature type="region of interest" description="Disordered" evidence="5">
    <location>
        <begin position="783"/>
        <end position="867"/>
    </location>
</feature>
<evidence type="ECO:0000313" key="8">
    <source>
        <dbReference type="Proteomes" id="UP000297245"/>
    </source>
</evidence>
<keyword evidence="8" id="KW-1185">Reference proteome</keyword>
<sequence length="867" mass="98674">MEYNPQVLDDKNLRLLRMRPPSFRHGTPSGPWPWLDLTDRVDRTQLLFPPSQPNPDYDHDESQQERMQQQDEVQEQSSSVPELTPTPSEFQEWTGYPQVQFANWTSFQRGKSAIASLVEGKASTQTRCSVYQVNIHGDGTFHDSPPDPSQVISGGDTERESENVEEFWEYLKKPISPEVKVRAFFVDQLSGPVLQMLGTKFHIEPFFFSSSLNCIPSRYQEQIQPGKGDHITITLRFIRILPDLSTRSPSPADSDTASFSNEDDPMMHSSFQVDPGIDIQGTIILPDLLAFHIVRRNANPTFPRTPPLPPDPNSPNRSESIRRPTFDAPPHYRQQSSGAFSTTASSSVSTIISYHRPSVESYVMTTAQTLHERMLAAGRSVYWSNIFKDTVDSGDPNFVALTLLWYAMYSWDEVYELLLSEVALLESRTLSTIPSKDTPPSKNSHQEFLDFTRQLHVIRAHLLHHESLLSDFRKSVMFLRDTRNPAYTGKAGLAENAEYGTSFSFDSPKRRRSSTRKDRFSFGSYGGPRSFSFDRRRSSTSDKERNRFREGVGSTSASGSVTRILPQEDTISEEPDSLNEEANELLENAQTEEEFREGLLYRECANLIHEIDRLEMSREMLDRRLGNVMALAFSSINIEDSDRMKRLAERSGRDSAVMKQISYLTMIFLPASFMATIFGMNVQEINPGTLGTIPHFLAGAIALTAVTIWIMMLQYRTYRTYKHHTTKPSSLIHRTPRRLFKSAWNSITYPFRVLIKEIRPWQGRRNGMGSWNLEMPERRVISSTYPNGHGRTAERGEETQLEERERRERRASTVATSVHSLRTRPSKASVGLGHTTRHGVHGKPTDGDLPMEVPVEGSSEDRTRETV</sequence>
<comment type="subcellular location">
    <subcellularLocation>
        <location evidence="1">Cell membrane</location>
        <topology evidence="1">Multi-pass membrane protein</topology>
    </subcellularLocation>
</comment>